<gene>
    <name evidence="2" type="ORF">TPAR_06014</name>
</gene>
<feature type="region of interest" description="Disordered" evidence="1">
    <location>
        <begin position="135"/>
        <end position="215"/>
    </location>
</feature>
<feature type="compositionally biased region" description="Pro residues" evidence="1">
    <location>
        <begin position="143"/>
        <end position="153"/>
    </location>
</feature>
<dbReference type="Proteomes" id="UP000237481">
    <property type="component" value="Unassembled WGS sequence"/>
</dbReference>
<organism evidence="2 3">
    <name type="scientific">Tolypocladium paradoxum</name>
    <dbReference type="NCBI Taxonomy" id="94208"/>
    <lineage>
        <taxon>Eukaryota</taxon>
        <taxon>Fungi</taxon>
        <taxon>Dikarya</taxon>
        <taxon>Ascomycota</taxon>
        <taxon>Pezizomycotina</taxon>
        <taxon>Sordariomycetes</taxon>
        <taxon>Hypocreomycetidae</taxon>
        <taxon>Hypocreales</taxon>
        <taxon>Ophiocordycipitaceae</taxon>
        <taxon>Tolypocladium</taxon>
    </lineage>
</organism>
<keyword evidence="3" id="KW-1185">Reference proteome</keyword>
<sequence length="233" mass="25545">MAKQRVPPHEGLAVPRRAHSRFYRRPFVLIVRSRYSPAPPDVVATVRSTVGGAGEPSCIKERKVKHLAFSGVKRDAAPRPHRINGAAADARDCLLPWDGKSGSPRPTGPAAHATTLNAVSVRRAVRWQRQPTLTWIGRSCPRGPAPEPPPPGKPTHGKQEQPRNLLPHLHSHLGPRPIPPSPALHLFSLQHLHQLPPPPQRLHGSQSSHTDRPTDPGALSFFFSLSIADCRPF</sequence>
<protein>
    <submittedName>
        <fullName evidence="2">Uncharacterized protein</fullName>
    </submittedName>
</protein>
<proteinExistence type="predicted"/>
<reference evidence="2 3" key="1">
    <citation type="submission" date="2018-01" db="EMBL/GenBank/DDBJ databases">
        <title>Harnessing the power of phylogenomics to disentangle the directionality and signatures of interkingdom host jumping in the parasitic fungal genus Tolypocladium.</title>
        <authorList>
            <person name="Quandt C.A."/>
            <person name="Patterson W."/>
            <person name="Spatafora J.W."/>
        </authorList>
    </citation>
    <scope>NUCLEOTIDE SEQUENCE [LARGE SCALE GENOMIC DNA]</scope>
    <source>
        <strain evidence="2 3">NRBC 100945</strain>
    </source>
</reference>
<evidence type="ECO:0000313" key="3">
    <source>
        <dbReference type="Proteomes" id="UP000237481"/>
    </source>
</evidence>
<comment type="caution">
    <text evidence="2">The sequence shown here is derived from an EMBL/GenBank/DDBJ whole genome shotgun (WGS) entry which is preliminary data.</text>
</comment>
<evidence type="ECO:0000313" key="2">
    <source>
        <dbReference type="EMBL" id="POR33747.1"/>
    </source>
</evidence>
<accession>A0A2S4KUA9</accession>
<dbReference type="AlphaFoldDB" id="A0A2S4KUA9"/>
<evidence type="ECO:0000256" key="1">
    <source>
        <dbReference type="SAM" id="MobiDB-lite"/>
    </source>
</evidence>
<feature type="compositionally biased region" description="Low complexity" evidence="1">
    <location>
        <begin position="184"/>
        <end position="194"/>
    </location>
</feature>
<name>A0A2S4KUA9_9HYPO</name>
<dbReference type="EMBL" id="PKSG01000656">
    <property type="protein sequence ID" value="POR33747.1"/>
    <property type="molecule type" value="Genomic_DNA"/>
</dbReference>